<dbReference type="Gene3D" id="3.40.50.11690">
    <property type="entry name" value="Cell division protein FtsQ/DivIB"/>
    <property type="match status" value="1"/>
</dbReference>
<evidence type="ECO:0000313" key="11">
    <source>
        <dbReference type="EMBL" id="MCM5678810.1"/>
    </source>
</evidence>
<evidence type="ECO:0000256" key="3">
    <source>
        <dbReference type="ARBA" id="ARBA00022519"/>
    </source>
</evidence>
<keyword evidence="2 9" id="KW-1003">Cell membrane</keyword>
<evidence type="ECO:0000259" key="10">
    <source>
        <dbReference type="PROSITE" id="PS51779"/>
    </source>
</evidence>
<dbReference type="InterPro" id="IPR005548">
    <property type="entry name" value="Cell_div_FtsQ/DivIB_C"/>
</dbReference>
<dbReference type="EMBL" id="JAMKFE010000002">
    <property type="protein sequence ID" value="MCM5678810.1"/>
    <property type="molecule type" value="Genomic_DNA"/>
</dbReference>
<comment type="subunit">
    <text evidence="9">Part of a complex composed of FtsB, FtsL and FtsQ.</text>
</comment>
<keyword evidence="8 9" id="KW-0131">Cell cycle</keyword>
<evidence type="ECO:0000256" key="2">
    <source>
        <dbReference type="ARBA" id="ARBA00022475"/>
    </source>
</evidence>
<organism evidence="11 12">
    <name type="scientific">Caldimonas mangrovi</name>
    <dbReference type="NCBI Taxonomy" id="2944811"/>
    <lineage>
        <taxon>Bacteria</taxon>
        <taxon>Pseudomonadati</taxon>
        <taxon>Pseudomonadota</taxon>
        <taxon>Betaproteobacteria</taxon>
        <taxon>Burkholderiales</taxon>
        <taxon>Sphaerotilaceae</taxon>
        <taxon>Caldimonas</taxon>
    </lineage>
</organism>
<dbReference type="RefSeq" id="WP_251776940.1">
    <property type="nucleotide sequence ID" value="NZ_JAMKFE010000002.1"/>
</dbReference>
<evidence type="ECO:0000313" key="12">
    <source>
        <dbReference type="Proteomes" id="UP001165541"/>
    </source>
</evidence>
<dbReference type="Gene3D" id="3.10.20.310">
    <property type="entry name" value="membrane protein fhac"/>
    <property type="match status" value="1"/>
</dbReference>
<dbReference type="PROSITE" id="PS51779">
    <property type="entry name" value="POTRA"/>
    <property type="match status" value="1"/>
</dbReference>
<comment type="caution">
    <text evidence="11">The sequence shown here is derived from an EMBL/GenBank/DDBJ whole genome shotgun (WGS) entry which is preliminary data.</text>
</comment>
<keyword evidence="7 9" id="KW-0472">Membrane</keyword>
<dbReference type="Pfam" id="PF08478">
    <property type="entry name" value="POTRA_1"/>
    <property type="match status" value="1"/>
</dbReference>
<gene>
    <name evidence="9" type="primary">ftsQ</name>
    <name evidence="11" type="ORF">M8A51_04595</name>
</gene>
<dbReference type="PANTHER" id="PTHR35851:SF1">
    <property type="entry name" value="CELL DIVISION PROTEIN FTSQ"/>
    <property type="match status" value="1"/>
</dbReference>
<dbReference type="Proteomes" id="UP001165541">
    <property type="component" value="Unassembled WGS sequence"/>
</dbReference>
<dbReference type="InterPro" id="IPR013685">
    <property type="entry name" value="POTRA_FtsQ_type"/>
</dbReference>
<feature type="transmembrane region" description="Helical" evidence="9">
    <location>
        <begin position="12"/>
        <end position="36"/>
    </location>
</feature>
<comment type="similarity">
    <text evidence="9">Belongs to the FtsQ/DivIB family. FtsQ subfamily.</text>
</comment>
<evidence type="ECO:0000256" key="9">
    <source>
        <dbReference type="HAMAP-Rule" id="MF_00911"/>
    </source>
</evidence>
<proteinExistence type="inferred from homology"/>
<evidence type="ECO:0000256" key="7">
    <source>
        <dbReference type="ARBA" id="ARBA00023136"/>
    </source>
</evidence>
<sequence length="255" mass="28365">MQATATPLDIRLMNVTAAVLFTVAALAFVWFAVSWVTRWPVFAIRAVRVDGDVARSSVTTIRANAAPKLAGNFFTIDLERTRQAFQSVPWVRHASVQRVWPDRLAVHLEEHRVAAYWGDHKLVNSFGEVFEANLGDVEDEDLPTLRGPDGSAAQVLQLYGPLNDLVARLDTRIDQLTLSARGSWRAQLDSGAQLELGRGEPGEVLARAERFIATWNQVVARYPGPLEYADLRHHDGYAVRIKGITTSVPESRKIN</sequence>
<accession>A0ABT0YJD0</accession>
<evidence type="ECO:0000256" key="8">
    <source>
        <dbReference type="ARBA" id="ARBA00023306"/>
    </source>
</evidence>
<evidence type="ECO:0000256" key="4">
    <source>
        <dbReference type="ARBA" id="ARBA00022618"/>
    </source>
</evidence>
<keyword evidence="12" id="KW-1185">Reference proteome</keyword>
<dbReference type="GO" id="GO:0051301">
    <property type="term" value="P:cell division"/>
    <property type="evidence" value="ECO:0007669"/>
    <property type="project" value="UniProtKB-KW"/>
</dbReference>
<comment type="function">
    <text evidence="9">Essential cell division protein. May link together the upstream cell division proteins, which are predominantly cytoplasmic, with the downstream cell division proteins, which are predominantly periplasmic. May control correct divisome assembly.</text>
</comment>
<evidence type="ECO:0000256" key="1">
    <source>
        <dbReference type="ARBA" id="ARBA00004370"/>
    </source>
</evidence>
<dbReference type="HAMAP" id="MF_00911">
    <property type="entry name" value="FtsQ_subfam"/>
    <property type="match status" value="1"/>
</dbReference>
<dbReference type="InterPro" id="IPR034746">
    <property type="entry name" value="POTRA"/>
</dbReference>
<dbReference type="InterPro" id="IPR045335">
    <property type="entry name" value="FtsQ_C_sf"/>
</dbReference>
<keyword evidence="3 9" id="KW-0997">Cell inner membrane</keyword>
<keyword evidence="4 9" id="KW-0132">Cell division</keyword>
<comment type="subcellular location">
    <subcellularLocation>
        <location evidence="9">Cell inner membrane</location>
        <topology evidence="9">Single-pass type II membrane protein</topology>
    </subcellularLocation>
    <subcellularLocation>
        <location evidence="1">Membrane</location>
    </subcellularLocation>
    <text evidence="9">Localizes to the division septum.</text>
</comment>
<protein>
    <recommendedName>
        <fullName evidence="9">Cell division protein FtsQ</fullName>
    </recommendedName>
</protein>
<reference evidence="11" key="1">
    <citation type="submission" date="2022-05" db="EMBL/GenBank/DDBJ databases">
        <title>Schlegelella sp. nov., isolated from mangrove soil.</title>
        <authorList>
            <person name="Liu Y."/>
            <person name="Ge X."/>
            <person name="Liu W."/>
        </authorList>
    </citation>
    <scope>NUCLEOTIDE SEQUENCE</scope>
    <source>
        <strain evidence="11">S2-27</strain>
    </source>
</reference>
<keyword evidence="5 9" id="KW-0812">Transmembrane</keyword>
<dbReference type="InterPro" id="IPR026579">
    <property type="entry name" value="FtsQ"/>
</dbReference>
<feature type="domain" description="POTRA" evidence="10">
    <location>
        <begin position="42"/>
        <end position="111"/>
    </location>
</feature>
<dbReference type="Pfam" id="PF03799">
    <property type="entry name" value="FtsQ_DivIB_C"/>
    <property type="match status" value="1"/>
</dbReference>
<evidence type="ECO:0000256" key="5">
    <source>
        <dbReference type="ARBA" id="ARBA00022692"/>
    </source>
</evidence>
<dbReference type="PANTHER" id="PTHR35851">
    <property type="entry name" value="CELL DIVISION PROTEIN FTSQ"/>
    <property type="match status" value="1"/>
</dbReference>
<evidence type="ECO:0000256" key="6">
    <source>
        <dbReference type="ARBA" id="ARBA00022989"/>
    </source>
</evidence>
<name>A0ABT0YJD0_9BURK</name>
<keyword evidence="6 9" id="KW-1133">Transmembrane helix</keyword>